<evidence type="ECO:0000313" key="11">
    <source>
        <dbReference type="EMBL" id="KZW01160.1"/>
    </source>
</evidence>
<dbReference type="PROSITE" id="PS51164">
    <property type="entry name" value="CBM1_2"/>
    <property type="match status" value="1"/>
</dbReference>
<proteinExistence type="predicted"/>
<dbReference type="PANTHER" id="PTHR24269">
    <property type="entry name" value="KREMEN PROTEIN"/>
    <property type="match status" value="1"/>
</dbReference>
<keyword evidence="3 8" id="KW-0732">Signal</keyword>
<keyword evidence="12" id="KW-1185">Reference proteome</keyword>
<evidence type="ECO:0000313" key="12">
    <source>
        <dbReference type="Proteomes" id="UP000077266"/>
    </source>
</evidence>
<dbReference type="Pfam" id="PF01822">
    <property type="entry name" value="WSC"/>
    <property type="match status" value="2"/>
</dbReference>
<dbReference type="PROSITE" id="PS51212">
    <property type="entry name" value="WSC"/>
    <property type="match status" value="2"/>
</dbReference>
<feature type="signal peptide" evidence="8">
    <location>
        <begin position="1"/>
        <end position="24"/>
    </location>
</feature>
<evidence type="ECO:0000256" key="3">
    <source>
        <dbReference type="ARBA" id="ARBA00022729"/>
    </source>
</evidence>
<feature type="domain" description="WSC" evidence="10">
    <location>
        <begin position="166"/>
        <end position="265"/>
    </location>
</feature>
<feature type="region of interest" description="Disordered" evidence="7">
    <location>
        <begin position="279"/>
        <end position="525"/>
    </location>
</feature>
<dbReference type="STRING" id="1314781.A0A166BHL8"/>
<dbReference type="Pfam" id="PF00734">
    <property type="entry name" value="CBM_1"/>
    <property type="match status" value="1"/>
</dbReference>
<reference evidence="11 12" key="1">
    <citation type="journal article" date="2016" name="Mol. Biol. Evol.">
        <title>Comparative Genomics of Early-Diverging Mushroom-Forming Fungi Provides Insights into the Origins of Lignocellulose Decay Capabilities.</title>
        <authorList>
            <person name="Nagy L.G."/>
            <person name="Riley R."/>
            <person name="Tritt A."/>
            <person name="Adam C."/>
            <person name="Daum C."/>
            <person name="Floudas D."/>
            <person name="Sun H."/>
            <person name="Yadav J.S."/>
            <person name="Pangilinan J."/>
            <person name="Larsson K.H."/>
            <person name="Matsuura K."/>
            <person name="Barry K."/>
            <person name="Labutti K."/>
            <person name="Kuo R."/>
            <person name="Ohm R.A."/>
            <person name="Bhattacharya S.S."/>
            <person name="Shirouzu T."/>
            <person name="Yoshinaga Y."/>
            <person name="Martin F.M."/>
            <person name="Grigoriev I.V."/>
            <person name="Hibbett D.S."/>
        </authorList>
    </citation>
    <scope>NUCLEOTIDE SEQUENCE [LARGE SCALE GENOMIC DNA]</scope>
    <source>
        <strain evidence="11 12">HHB12029</strain>
    </source>
</reference>
<feature type="compositionally biased region" description="Low complexity" evidence="7">
    <location>
        <begin position="468"/>
        <end position="525"/>
    </location>
</feature>
<keyword evidence="5" id="KW-0472">Membrane</keyword>
<dbReference type="GO" id="GO:0005576">
    <property type="term" value="C:extracellular region"/>
    <property type="evidence" value="ECO:0007669"/>
    <property type="project" value="InterPro"/>
</dbReference>
<keyword evidence="6" id="KW-0325">Glycoprotein</keyword>
<dbReference type="PANTHER" id="PTHR24269:SF16">
    <property type="entry name" value="PROTEIN SLG1"/>
    <property type="match status" value="1"/>
</dbReference>
<dbReference type="InParanoid" id="A0A166BHL8"/>
<dbReference type="EMBL" id="KV425896">
    <property type="protein sequence ID" value="KZW01160.1"/>
    <property type="molecule type" value="Genomic_DNA"/>
</dbReference>
<name>A0A166BHL8_EXIGL</name>
<dbReference type="SMART" id="SM00236">
    <property type="entry name" value="fCBD"/>
    <property type="match status" value="1"/>
</dbReference>
<organism evidence="11 12">
    <name type="scientific">Exidia glandulosa HHB12029</name>
    <dbReference type="NCBI Taxonomy" id="1314781"/>
    <lineage>
        <taxon>Eukaryota</taxon>
        <taxon>Fungi</taxon>
        <taxon>Dikarya</taxon>
        <taxon>Basidiomycota</taxon>
        <taxon>Agaricomycotina</taxon>
        <taxon>Agaricomycetes</taxon>
        <taxon>Auriculariales</taxon>
        <taxon>Exidiaceae</taxon>
        <taxon>Exidia</taxon>
    </lineage>
</organism>
<feature type="domain" description="WSC" evidence="10">
    <location>
        <begin position="59"/>
        <end position="152"/>
    </location>
</feature>
<dbReference type="InterPro" id="IPR051836">
    <property type="entry name" value="Kremen_rcpt"/>
</dbReference>
<feature type="chain" id="PRO_5007871200" evidence="8">
    <location>
        <begin position="25"/>
        <end position="566"/>
    </location>
</feature>
<dbReference type="OrthoDB" id="5985073at2759"/>
<dbReference type="GO" id="GO:0005886">
    <property type="term" value="C:plasma membrane"/>
    <property type="evidence" value="ECO:0007669"/>
    <property type="project" value="TreeGrafter"/>
</dbReference>
<evidence type="ECO:0000259" key="10">
    <source>
        <dbReference type="PROSITE" id="PS51212"/>
    </source>
</evidence>
<protein>
    <submittedName>
        <fullName evidence="11">WSC-domain-containing protein</fullName>
    </submittedName>
</protein>
<dbReference type="AlphaFoldDB" id="A0A166BHL8"/>
<dbReference type="SMART" id="SM00321">
    <property type="entry name" value="WSC"/>
    <property type="match status" value="2"/>
</dbReference>
<dbReference type="InterPro" id="IPR002889">
    <property type="entry name" value="WSC_carb-bd"/>
</dbReference>
<evidence type="ECO:0000256" key="6">
    <source>
        <dbReference type="ARBA" id="ARBA00023180"/>
    </source>
</evidence>
<accession>A0A166BHL8</accession>
<dbReference type="SUPFAM" id="SSF57180">
    <property type="entry name" value="Cellulose-binding domain"/>
    <property type="match status" value="1"/>
</dbReference>
<evidence type="ECO:0000256" key="5">
    <source>
        <dbReference type="ARBA" id="ARBA00023136"/>
    </source>
</evidence>
<gene>
    <name evidence="11" type="ORF">EXIGLDRAFT_830324</name>
</gene>
<dbReference type="InterPro" id="IPR035971">
    <property type="entry name" value="CBD_sf"/>
</dbReference>
<evidence type="ECO:0000256" key="4">
    <source>
        <dbReference type="ARBA" id="ARBA00022989"/>
    </source>
</evidence>
<evidence type="ECO:0000256" key="1">
    <source>
        <dbReference type="ARBA" id="ARBA00004167"/>
    </source>
</evidence>
<keyword evidence="4" id="KW-1133">Transmembrane helix</keyword>
<dbReference type="InterPro" id="IPR000254">
    <property type="entry name" value="CBD"/>
</dbReference>
<dbReference type="GO" id="GO:0030248">
    <property type="term" value="F:cellulose binding"/>
    <property type="evidence" value="ECO:0007669"/>
    <property type="project" value="InterPro"/>
</dbReference>
<evidence type="ECO:0000256" key="8">
    <source>
        <dbReference type="SAM" id="SignalP"/>
    </source>
</evidence>
<dbReference type="Proteomes" id="UP000077266">
    <property type="component" value="Unassembled WGS sequence"/>
</dbReference>
<comment type="subcellular location">
    <subcellularLocation>
        <location evidence="1">Membrane</location>
        <topology evidence="1">Single-pass membrane protein</topology>
    </subcellularLocation>
</comment>
<dbReference type="GO" id="GO:0005975">
    <property type="term" value="P:carbohydrate metabolic process"/>
    <property type="evidence" value="ECO:0007669"/>
    <property type="project" value="InterPro"/>
</dbReference>
<evidence type="ECO:0000256" key="2">
    <source>
        <dbReference type="ARBA" id="ARBA00022692"/>
    </source>
</evidence>
<keyword evidence="2" id="KW-0812">Transmembrane</keyword>
<evidence type="ECO:0000256" key="7">
    <source>
        <dbReference type="SAM" id="MobiDB-lite"/>
    </source>
</evidence>
<evidence type="ECO:0000259" key="9">
    <source>
        <dbReference type="PROSITE" id="PS51164"/>
    </source>
</evidence>
<sequence length="566" mass="57991">MLLSFTSVALALDIAAAFAPSALALAARHNVTVNRRRVAKRTDDNHAPVVVPANLPDSWTVLSTCAKDDPRVMVQPDVYALDDNTPLNCVNYCDNNGYTYAGVEWGKECWCARAIYPDLLEDAPETECNMPCAGDATQACGAGRRVQLFFSTSTSQWDDAPLAPGWSVAVQCAVDSTVLRTLCNDQLNSIDDINTPEVCTAFCAANGYSFAGVEYGQECHCGTGYTLGALAQIVEAPKEECYMACTGDETLACGAPDRVQLYVLNNAVSPLVCVEHGTSLTSSSSTSSSSTTSSSTSTSTSTSSSTSSTTSSSTSSSTSTSTSTTSSSSSSSSTSTSTSTSSSTPSPTSTSTAASSSSSTSTSTSTSTSASTSSSTSTSASTSTATSTSTPTSTSTSSSTSASTSTSTSSSPSFTTTTSTSSSTTPGRTTTSSSSSSTPCRTSTTTASTTSRPTYLPTRTWHPKPCHTTSSSTTTTRPASTSTTTRRTTTSSSTTTTRTTTSSSTTTTRTTTSTSSTTTKPCATSTTSSAVAPGGQCGGFLYFGSKTCTTGYTCKYKNILISTCQK</sequence>
<feature type="domain" description="CBM1" evidence="9">
    <location>
        <begin position="529"/>
        <end position="565"/>
    </location>
</feature>
<feature type="compositionally biased region" description="Low complexity" evidence="7">
    <location>
        <begin position="279"/>
        <end position="454"/>
    </location>
</feature>